<feature type="region of interest" description="Disordered" evidence="3">
    <location>
        <begin position="1"/>
        <end position="155"/>
    </location>
</feature>
<dbReference type="Pfam" id="PF14223">
    <property type="entry name" value="Retrotran_gag_2"/>
    <property type="match status" value="1"/>
</dbReference>
<evidence type="ECO:0000256" key="3">
    <source>
        <dbReference type="SAM" id="MobiDB-lite"/>
    </source>
</evidence>
<feature type="region of interest" description="Disordered" evidence="3">
    <location>
        <begin position="506"/>
        <end position="585"/>
    </location>
</feature>
<protein>
    <recommendedName>
        <fullName evidence="4">CCHC-type domain-containing protein</fullName>
    </recommendedName>
</protein>
<keyword evidence="2" id="KW-0863">Zinc-finger</keyword>
<feature type="compositionally biased region" description="Gly residues" evidence="3">
    <location>
        <begin position="62"/>
        <end position="79"/>
    </location>
</feature>
<evidence type="ECO:0000259" key="4">
    <source>
        <dbReference type="PROSITE" id="PS50158"/>
    </source>
</evidence>
<feature type="compositionally biased region" description="Basic residues" evidence="3">
    <location>
        <begin position="517"/>
        <end position="526"/>
    </location>
</feature>
<feature type="compositionally biased region" description="Low complexity" evidence="3">
    <location>
        <begin position="135"/>
        <end position="155"/>
    </location>
</feature>
<dbReference type="Gene3D" id="4.10.60.10">
    <property type="entry name" value="Zinc finger, CCHC-type"/>
    <property type="match status" value="1"/>
</dbReference>
<feature type="compositionally biased region" description="Low complexity" evidence="3">
    <location>
        <begin position="543"/>
        <end position="569"/>
    </location>
</feature>
<comment type="caution">
    <text evidence="5">The sequence shown here is derived from an EMBL/GenBank/DDBJ whole genome shotgun (WGS) entry which is preliminary data.</text>
</comment>
<dbReference type="AlphaFoldDB" id="A0A8H5BHC8"/>
<feature type="compositionally biased region" description="Polar residues" evidence="3">
    <location>
        <begin position="570"/>
        <end position="583"/>
    </location>
</feature>
<sequence length="840" mass="91241">MSSPPPSNTDNPGATNPGTGTRPPSNPGPSLFGSLGNIFYPQNQPNVSRPSSPETDANGSNGDNGNGSGGGSSGNGAGSGSATPVGPNHPRNSRLQTSPPAYPSQPQSPQGGHPNATPAQSPQRGHPHVAPTPIPQSQSQPQFFPQPQQPQPQYQWSYGQQVPRFPAPPPNTFVPTFQQMPSQPPPPPIPNPNLLVGVHPWNVVAHHARPLNGFVPPRLPDQTFGLSQKADFWAAVPMLKGELNFADWRQRVEIAATASGVSSVLDPQYANYRPREPSASDPDYNAGMHAYMTYQTLENQTRALLAGKLPSDTMRWAFSGAHSCLDIWMRLISRFQVASALDSATLVKVWMNRSCIDNPKVNLRKWLEEDEDIIRKIGDAGGLISDQEIRSHILSSIPLTYKTYIGQMNDSTAIASNGTRILSTQEIIDLLKARYLFLHPDLPSWTTMTAEKASSSSSKGPDPVKDLKNVALQTTPHSHDHGPGGGCSMETQCYNCKGFGHWARDCPTPRQNQGNGKKGKKGKGKKGSGNAENVESTSKSHNSQTSATTPATSTTPAPSTTSTPAQTSSKPANPTPSSKTPGRSNLAEEIDYVYMAEPVETSSDEDWSDDEDEDDEILVPLSPQFLNGRHFTPEVNEQDDEISELGLTDTEDDVPSSDELESFTKRICDMDIPMTENNLRLLWQVNATVAATQASEWLDEKFSYQVWDEDEDDRADDESDEVSDGESWFDMEGMPELVGNEDIYILVTDLAFIPFEGIDVDKVAYPVVMQTDAEMPTASVFAVSAGPTSRQTIILDSGCTHHMSPDPSLFDSPPRKCHAKTFRSANKRMFSANAKGKATI</sequence>
<dbReference type="OrthoDB" id="3263038at2759"/>
<dbReference type="Pfam" id="PF00098">
    <property type="entry name" value="zf-CCHC"/>
    <property type="match status" value="1"/>
</dbReference>
<dbReference type="GO" id="GO:0003676">
    <property type="term" value="F:nucleic acid binding"/>
    <property type="evidence" value="ECO:0007669"/>
    <property type="project" value="InterPro"/>
</dbReference>
<organism evidence="5 6">
    <name type="scientific">Tetrapyrgos nigripes</name>
    <dbReference type="NCBI Taxonomy" id="182062"/>
    <lineage>
        <taxon>Eukaryota</taxon>
        <taxon>Fungi</taxon>
        <taxon>Dikarya</taxon>
        <taxon>Basidiomycota</taxon>
        <taxon>Agaricomycotina</taxon>
        <taxon>Agaricomycetes</taxon>
        <taxon>Agaricomycetidae</taxon>
        <taxon>Agaricales</taxon>
        <taxon>Marasmiineae</taxon>
        <taxon>Marasmiaceae</taxon>
        <taxon>Tetrapyrgos</taxon>
    </lineage>
</organism>
<feature type="compositionally biased region" description="Polar residues" evidence="3">
    <location>
        <begin position="531"/>
        <end position="542"/>
    </location>
</feature>
<dbReference type="InterPro" id="IPR001878">
    <property type="entry name" value="Znf_CCHC"/>
</dbReference>
<evidence type="ECO:0000256" key="1">
    <source>
        <dbReference type="ARBA" id="ARBA00022664"/>
    </source>
</evidence>
<dbReference type="InterPro" id="IPR036875">
    <property type="entry name" value="Znf_CCHC_sf"/>
</dbReference>
<accession>A0A8H5BHC8</accession>
<keyword evidence="6" id="KW-1185">Reference proteome</keyword>
<evidence type="ECO:0000313" key="6">
    <source>
        <dbReference type="Proteomes" id="UP000559256"/>
    </source>
</evidence>
<dbReference type="GO" id="GO:0008270">
    <property type="term" value="F:zinc ion binding"/>
    <property type="evidence" value="ECO:0007669"/>
    <property type="project" value="UniProtKB-KW"/>
</dbReference>
<dbReference type="PROSITE" id="PS50158">
    <property type="entry name" value="ZF_CCHC"/>
    <property type="match status" value="1"/>
</dbReference>
<dbReference type="EMBL" id="JAACJM010000399">
    <property type="protein sequence ID" value="KAF5323151.1"/>
    <property type="molecule type" value="Genomic_DNA"/>
</dbReference>
<reference evidence="5 6" key="1">
    <citation type="journal article" date="2020" name="ISME J.">
        <title>Uncovering the hidden diversity of litter-decomposition mechanisms in mushroom-forming fungi.</title>
        <authorList>
            <person name="Floudas D."/>
            <person name="Bentzer J."/>
            <person name="Ahren D."/>
            <person name="Johansson T."/>
            <person name="Persson P."/>
            <person name="Tunlid A."/>
        </authorList>
    </citation>
    <scope>NUCLEOTIDE SEQUENCE [LARGE SCALE GENOMIC DNA]</scope>
    <source>
        <strain evidence="5 6">CBS 291.85</strain>
    </source>
</reference>
<keyword evidence="2" id="KW-0862">Zinc</keyword>
<dbReference type="Proteomes" id="UP000559256">
    <property type="component" value="Unassembled WGS sequence"/>
</dbReference>
<feature type="compositionally biased region" description="Polar residues" evidence="3">
    <location>
        <begin position="8"/>
        <end position="23"/>
    </location>
</feature>
<evidence type="ECO:0000256" key="2">
    <source>
        <dbReference type="PROSITE-ProRule" id="PRU00047"/>
    </source>
</evidence>
<name>A0A8H5BHC8_9AGAR</name>
<keyword evidence="2" id="KW-0479">Metal-binding</keyword>
<dbReference type="GO" id="GO:0006397">
    <property type="term" value="P:mRNA processing"/>
    <property type="evidence" value="ECO:0007669"/>
    <property type="project" value="UniProtKB-KW"/>
</dbReference>
<dbReference type="SUPFAM" id="SSF57756">
    <property type="entry name" value="Retrovirus zinc finger-like domains"/>
    <property type="match status" value="1"/>
</dbReference>
<feature type="compositionally biased region" description="Polar residues" evidence="3">
    <location>
        <begin position="40"/>
        <end position="55"/>
    </location>
</feature>
<feature type="domain" description="CCHC-type" evidence="4">
    <location>
        <begin position="493"/>
        <end position="507"/>
    </location>
</feature>
<dbReference type="SMART" id="SM00343">
    <property type="entry name" value="ZnF_C2HC"/>
    <property type="match status" value="1"/>
</dbReference>
<proteinExistence type="predicted"/>
<gene>
    <name evidence="5" type="ORF">D9758_017816</name>
</gene>
<evidence type="ECO:0000313" key="5">
    <source>
        <dbReference type="EMBL" id="KAF5323151.1"/>
    </source>
</evidence>
<keyword evidence="1" id="KW-0507">mRNA processing</keyword>